<dbReference type="GO" id="GO:0006423">
    <property type="term" value="P:cysteinyl-tRNA aminoacylation"/>
    <property type="evidence" value="ECO:0007669"/>
    <property type="project" value="TreeGrafter"/>
</dbReference>
<evidence type="ECO:0000256" key="10">
    <source>
        <dbReference type="HAMAP-Rule" id="MF_01697"/>
    </source>
</evidence>
<dbReference type="PRINTS" id="PR00983">
    <property type="entry name" value="TRNASYNTHCYS"/>
</dbReference>
<sequence>MHTWTHPVVDVVGGTPVPPTLYDHARDGIFPVELPATTDTPVGLYVCGITPYDATHLGHAATYLAFDVLHRLILDNGYRVHFVENITDIDDPLFERADRDRVDWRSLGSQQIDLFRSDMAALSVIPPDDFVAVTDVIDEIIELVGTLIDRGVTYRLTDPDTGATDIYCTVEATEHFGYESRYDNHTMLELSAERGGDPQRPGKRHPLDAMVWKGHREGEPFWQAPFGAGRPGWHIECAAIAAGRLGAHFAVQAGGRDLIFPHHEYTAAHVEAATGITPMAGHYAHTGMIGLDGTKMSKSLGNLVFVHKLTDAGHDPSAIRLAIFDGHYRSDRDFSDGLVARAGQRLELWRAAARSAGDAAAADTLVAELRNRLADDLDTPGALAAVDAWATASTSRPTGTDSQAGNTVSRALGSLLGVYL</sequence>
<evidence type="ECO:0000256" key="6">
    <source>
        <dbReference type="ARBA" id="ARBA00022741"/>
    </source>
</evidence>
<keyword evidence="5 10" id="KW-0479">Metal-binding</keyword>
<evidence type="ECO:0000256" key="1">
    <source>
        <dbReference type="ARBA" id="ARBA00003679"/>
    </source>
</evidence>
<keyword evidence="6 10" id="KW-0547">Nucleotide-binding</keyword>
<evidence type="ECO:0000256" key="8">
    <source>
        <dbReference type="ARBA" id="ARBA00022840"/>
    </source>
</evidence>
<dbReference type="GO" id="GO:0004817">
    <property type="term" value="F:cysteine-tRNA ligase activity"/>
    <property type="evidence" value="ECO:0007669"/>
    <property type="project" value="TreeGrafter"/>
</dbReference>
<organism evidence="12 13">
    <name type="scientific">Corynebacterium mendelii</name>
    <dbReference type="NCBI Taxonomy" id="2765362"/>
    <lineage>
        <taxon>Bacteria</taxon>
        <taxon>Bacillati</taxon>
        <taxon>Actinomycetota</taxon>
        <taxon>Actinomycetes</taxon>
        <taxon>Mycobacteriales</taxon>
        <taxon>Corynebacteriaceae</taxon>
        <taxon>Corynebacterium</taxon>
    </lineage>
</organism>
<feature type="binding site" evidence="10">
    <location>
        <position position="237"/>
    </location>
    <ligand>
        <name>Zn(2+)</name>
        <dbReference type="ChEBI" id="CHEBI:29105"/>
    </ligand>
</feature>
<evidence type="ECO:0000256" key="3">
    <source>
        <dbReference type="ARBA" id="ARBA00011245"/>
    </source>
</evidence>
<dbReference type="Gene3D" id="3.40.50.620">
    <property type="entry name" value="HUPs"/>
    <property type="match status" value="1"/>
</dbReference>
<dbReference type="PANTHER" id="PTHR10890:SF3">
    <property type="entry name" value="CYSTEINE--TRNA LIGASE, CYTOPLASMIC"/>
    <property type="match status" value="1"/>
</dbReference>
<name>A0A939DYC6_9CORY</name>
<dbReference type="InterPro" id="IPR017812">
    <property type="entry name" value="Mycothiol_ligase_MshC"/>
</dbReference>
<feature type="binding site" evidence="10">
    <location>
        <begin position="255"/>
        <end position="257"/>
    </location>
    <ligand>
        <name>L-cysteinyl-5'-AMP</name>
        <dbReference type="ChEBI" id="CHEBI:144924"/>
    </ligand>
</feature>
<dbReference type="PANTHER" id="PTHR10890">
    <property type="entry name" value="CYSTEINYL-TRNA SYNTHETASE"/>
    <property type="match status" value="1"/>
</dbReference>
<feature type="binding site" evidence="10">
    <location>
        <position position="262"/>
    </location>
    <ligand>
        <name>Zn(2+)</name>
        <dbReference type="ChEBI" id="CHEBI:29105"/>
    </ligand>
</feature>
<feature type="binding site" evidence="10">
    <location>
        <position position="289"/>
    </location>
    <ligand>
        <name>L-cysteinyl-5'-AMP</name>
        <dbReference type="ChEBI" id="CHEBI:144924"/>
    </ligand>
</feature>
<dbReference type="SUPFAM" id="SSF52374">
    <property type="entry name" value="Nucleotidylyl transferase"/>
    <property type="match status" value="1"/>
</dbReference>
<feature type="binding site" evidence="10">
    <location>
        <begin position="47"/>
        <end position="50"/>
    </location>
    <ligand>
        <name>L-cysteinyl-5'-AMP</name>
        <dbReference type="ChEBI" id="CHEBI:144924"/>
    </ligand>
</feature>
<dbReference type="GO" id="GO:0005829">
    <property type="term" value="C:cytosol"/>
    <property type="evidence" value="ECO:0007669"/>
    <property type="project" value="TreeGrafter"/>
</dbReference>
<keyword evidence="13" id="KW-1185">Reference proteome</keyword>
<dbReference type="Pfam" id="PF01406">
    <property type="entry name" value="tRNA-synt_1e"/>
    <property type="match status" value="1"/>
</dbReference>
<dbReference type="InterPro" id="IPR032678">
    <property type="entry name" value="tRNA-synt_1_cat_dom"/>
</dbReference>
<evidence type="ECO:0000313" key="12">
    <source>
        <dbReference type="EMBL" id="MBN9643495.1"/>
    </source>
</evidence>
<feature type="binding site" evidence="10">
    <location>
        <position position="62"/>
    </location>
    <ligand>
        <name>L-cysteinyl-5'-AMP</name>
        <dbReference type="ChEBI" id="CHEBI:144924"/>
    </ligand>
</feature>
<dbReference type="Proteomes" id="UP000664332">
    <property type="component" value="Unassembled WGS sequence"/>
</dbReference>
<comment type="caution">
    <text evidence="12">The sequence shown here is derived from an EMBL/GenBank/DDBJ whole genome shotgun (WGS) entry which is preliminary data.</text>
</comment>
<dbReference type="InterPro" id="IPR014729">
    <property type="entry name" value="Rossmann-like_a/b/a_fold"/>
</dbReference>
<evidence type="ECO:0000259" key="11">
    <source>
        <dbReference type="Pfam" id="PF01406"/>
    </source>
</evidence>
<feature type="domain" description="tRNA synthetases class I catalytic" evidence="11">
    <location>
        <begin position="39"/>
        <end position="342"/>
    </location>
</feature>
<evidence type="ECO:0000256" key="4">
    <source>
        <dbReference type="ARBA" id="ARBA00022598"/>
    </source>
</evidence>
<keyword evidence="4 10" id="KW-0436">Ligase</keyword>
<feature type="binding site" evidence="10">
    <location>
        <position position="47"/>
    </location>
    <ligand>
        <name>Zn(2+)</name>
        <dbReference type="ChEBI" id="CHEBI:29105"/>
    </ligand>
</feature>
<dbReference type="RefSeq" id="WP_207118197.1">
    <property type="nucleotide sequence ID" value="NZ_JAFLEQ010000003.1"/>
</dbReference>
<comment type="subunit">
    <text evidence="3 10">Monomer.</text>
</comment>
<dbReference type="EMBL" id="JAFLEQ010000003">
    <property type="protein sequence ID" value="MBN9643495.1"/>
    <property type="molecule type" value="Genomic_DNA"/>
</dbReference>
<keyword evidence="8 10" id="KW-0067">ATP-binding</keyword>
<dbReference type="GO" id="GO:0035446">
    <property type="term" value="F:cysteine-glucosaminylinositol ligase activity"/>
    <property type="evidence" value="ECO:0007669"/>
    <property type="project" value="UniProtKB-UniRule"/>
</dbReference>
<dbReference type="GO" id="GO:0010125">
    <property type="term" value="P:mycothiol biosynthetic process"/>
    <property type="evidence" value="ECO:0007669"/>
    <property type="project" value="UniProtKB-UniRule"/>
</dbReference>
<dbReference type="GO" id="GO:0005524">
    <property type="term" value="F:ATP binding"/>
    <property type="evidence" value="ECO:0007669"/>
    <property type="project" value="UniProtKB-KW"/>
</dbReference>
<feature type="short sequence motif" description="'HIGH' region" evidence="10">
    <location>
        <begin position="49"/>
        <end position="59"/>
    </location>
</feature>
<dbReference type="NCBIfam" id="TIGR03447">
    <property type="entry name" value="mycothiol_MshC"/>
    <property type="match status" value="1"/>
</dbReference>
<dbReference type="AlphaFoldDB" id="A0A939DYC6"/>
<comment type="function">
    <text evidence="1 10">Catalyzes the ATP-dependent condensation of GlcN-Ins and L-cysteine to form L-Cys-GlcN-Ins.</text>
</comment>
<dbReference type="Gene3D" id="1.20.120.640">
    <property type="entry name" value="Anticodon-binding domain of a subclass of class I aminoacyl-tRNA synthetases"/>
    <property type="match status" value="1"/>
</dbReference>
<feature type="short sequence motif" description="'ERGGDP' region" evidence="10">
    <location>
        <begin position="193"/>
        <end position="198"/>
    </location>
</feature>
<evidence type="ECO:0000313" key="13">
    <source>
        <dbReference type="Proteomes" id="UP000664332"/>
    </source>
</evidence>
<gene>
    <name evidence="10 12" type="primary">mshC</name>
    <name evidence="12" type="ORF">JZY06_02465</name>
</gene>
<dbReference type="HAMAP" id="MF_01697">
    <property type="entry name" value="MshC"/>
    <property type="match status" value="1"/>
</dbReference>
<keyword evidence="7 10" id="KW-0862">Zinc</keyword>
<protein>
    <recommendedName>
        <fullName evidence="10">L-cysteine:1D-myo-inositol 2-amino-2-deoxy-alpha-D-glucopyranoside ligase</fullName>
        <shortName evidence="10">L-Cys:GlcN-Ins ligase</shortName>
        <ecNumber evidence="10">6.3.1.13</ecNumber>
    </recommendedName>
    <alternativeName>
        <fullName evidence="10">Mycothiol ligase</fullName>
        <shortName evidence="10">MSH ligase</shortName>
    </alternativeName>
</protein>
<comment type="catalytic activity">
    <reaction evidence="9 10">
        <text>1D-myo-inositol 2-amino-2-deoxy-alpha-D-glucopyranoside + L-cysteine + ATP = 1D-myo-inositol 2-(L-cysteinylamino)-2-deoxy-alpha-D-glucopyranoside + AMP + diphosphate + H(+)</text>
        <dbReference type="Rhea" id="RHEA:26176"/>
        <dbReference type="ChEBI" id="CHEBI:15378"/>
        <dbReference type="ChEBI" id="CHEBI:30616"/>
        <dbReference type="ChEBI" id="CHEBI:33019"/>
        <dbReference type="ChEBI" id="CHEBI:35235"/>
        <dbReference type="ChEBI" id="CHEBI:58886"/>
        <dbReference type="ChEBI" id="CHEBI:58887"/>
        <dbReference type="ChEBI" id="CHEBI:456215"/>
        <dbReference type="EC" id="6.3.1.13"/>
    </reaction>
</comment>
<dbReference type="GO" id="GO:0008270">
    <property type="term" value="F:zinc ion binding"/>
    <property type="evidence" value="ECO:0007669"/>
    <property type="project" value="UniProtKB-UniRule"/>
</dbReference>
<feature type="short sequence motif" description="'KMSKS' region" evidence="10">
    <location>
        <begin position="295"/>
        <end position="299"/>
    </location>
</feature>
<comment type="similarity">
    <text evidence="2 10">Belongs to the class-I aminoacyl-tRNA synthetase family. MshC subfamily.</text>
</comment>
<dbReference type="InterPro" id="IPR024909">
    <property type="entry name" value="Cys-tRNA/MSH_ligase"/>
</dbReference>
<evidence type="ECO:0000256" key="9">
    <source>
        <dbReference type="ARBA" id="ARBA00048350"/>
    </source>
</evidence>
<accession>A0A939DYC6</accession>
<comment type="cofactor">
    <cofactor evidence="10">
        <name>Zn(2+)</name>
        <dbReference type="ChEBI" id="CHEBI:29105"/>
    </cofactor>
    <text evidence="10">Binds 1 zinc ion per subunit.</text>
</comment>
<reference evidence="12" key="1">
    <citation type="submission" date="2021-03" db="EMBL/GenBank/DDBJ databases">
        <authorList>
            <person name="Sun Q."/>
        </authorList>
    </citation>
    <scope>NUCLEOTIDE SEQUENCE</scope>
    <source>
        <strain evidence="12">CCM 8862</strain>
    </source>
</reference>
<evidence type="ECO:0000256" key="7">
    <source>
        <dbReference type="ARBA" id="ARBA00022833"/>
    </source>
</evidence>
<feature type="binding site" evidence="10">
    <location>
        <begin position="85"/>
        <end position="87"/>
    </location>
    <ligand>
        <name>L-cysteinyl-5'-AMP</name>
        <dbReference type="ChEBI" id="CHEBI:144924"/>
    </ligand>
</feature>
<proteinExistence type="inferred from homology"/>
<evidence type="ECO:0000256" key="5">
    <source>
        <dbReference type="ARBA" id="ARBA00022723"/>
    </source>
</evidence>
<dbReference type="EC" id="6.3.1.13" evidence="10"/>
<feature type="binding site" evidence="10">
    <location>
        <position position="233"/>
    </location>
    <ligand>
        <name>L-cysteinyl-5'-AMP</name>
        <dbReference type="ChEBI" id="CHEBI:144924"/>
    </ligand>
</feature>
<evidence type="ECO:0000256" key="2">
    <source>
        <dbReference type="ARBA" id="ARBA00007723"/>
    </source>
</evidence>